<organism evidence="1 2">
    <name type="scientific">Thiorhodococcus mannitoliphagus</name>
    <dbReference type="NCBI Taxonomy" id="329406"/>
    <lineage>
        <taxon>Bacteria</taxon>
        <taxon>Pseudomonadati</taxon>
        <taxon>Pseudomonadota</taxon>
        <taxon>Gammaproteobacteria</taxon>
        <taxon>Chromatiales</taxon>
        <taxon>Chromatiaceae</taxon>
        <taxon>Thiorhodococcus</taxon>
    </lineage>
</organism>
<reference evidence="1 2" key="2">
    <citation type="submission" date="2020-02" db="EMBL/GenBank/DDBJ databases">
        <title>Genome sequences of Thiorhodococcus mannitoliphagus and Thiorhodococcus minor, purple sulfur photosynthetic bacteria in the gammaproteobacterial family, Chromatiaceae.</title>
        <authorList>
            <person name="Aviles F.A."/>
            <person name="Meyer T.E."/>
            <person name="Kyndt J.A."/>
        </authorList>
    </citation>
    <scope>NUCLEOTIDE SEQUENCE [LARGE SCALE GENOMIC DNA]</scope>
    <source>
        <strain evidence="1 2">DSM 18266</strain>
    </source>
</reference>
<gene>
    <name evidence="1" type="ORF">G3480_27305</name>
</gene>
<reference evidence="2" key="1">
    <citation type="journal article" date="2020" name="Microbiol. Resour. Announc.">
        <title>Draft Genome Sequences of Thiorhodococcus mannitoliphagus and Thiorhodococcus minor, Purple Sulfur Photosynthetic Bacteria in the Gammaproteobacterial Family Chromatiaceae.</title>
        <authorList>
            <person name="Aviles F.A."/>
            <person name="Meyer T.E."/>
            <person name="Kyndt J.A."/>
        </authorList>
    </citation>
    <scope>NUCLEOTIDE SEQUENCE [LARGE SCALE GENOMIC DNA]</scope>
    <source>
        <strain evidence="2">DSM 18266</strain>
    </source>
</reference>
<accession>A0A6P1E2A9</accession>
<protein>
    <submittedName>
        <fullName evidence="1">Uncharacterized protein</fullName>
    </submittedName>
</protein>
<dbReference type="AlphaFoldDB" id="A0A6P1E2A9"/>
<proteinExistence type="predicted"/>
<name>A0A6P1E2A9_9GAMM</name>
<sequence>MDDATYLEHGFPIASGVIEGACRCVVKDRMERSGMRWVMSGAREHALHRAE</sequence>
<evidence type="ECO:0000313" key="2">
    <source>
        <dbReference type="Proteomes" id="UP000471640"/>
    </source>
</evidence>
<evidence type="ECO:0000313" key="1">
    <source>
        <dbReference type="EMBL" id="NEX23910.1"/>
    </source>
</evidence>
<dbReference type="Proteomes" id="UP000471640">
    <property type="component" value="Unassembled WGS sequence"/>
</dbReference>
<comment type="caution">
    <text evidence="1">The sequence shown here is derived from an EMBL/GenBank/DDBJ whole genome shotgun (WGS) entry which is preliminary data.</text>
</comment>
<dbReference type="EMBL" id="JAAIJR010000430">
    <property type="protein sequence ID" value="NEX23910.1"/>
    <property type="molecule type" value="Genomic_DNA"/>
</dbReference>
<keyword evidence="2" id="KW-1185">Reference proteome</keyword>
<dbReference type="RefSeq" id="WP_164657298.1">
    <property type="nucleotide sequence ID" value="NZ_JAAIJR010000430.1"/>
</dbReference>